<dbReference type="PANTHER" id="PTHR30136">
    <property type="entry name" value="HELIX-TURN-HELIX TRANSCRIPTIONAL REGULATOR, ICLR FAMILY"/>
    <property type="match status" value="1"/>
</dbReference>
<dbReference type="SMART" id="SM00346">
    <property type="entry name" value="HTH_ICLR"/>
    <property type="match status" value="1"/>
</dbReference>
<dbReference type="InterPro" id="IPR050707">
    <property type="entry name" value="HTH_MetabolicPath_Reg"/>
</dbReference>
<dbReference type="InterPro" id="IPR005471">
    <property type="entry name" value="Tscrpt_reg_IclR_N"/>
</dbReference>
<dbReference type="Gene3D" id="1.10.10.10">
    <property type="entry name" value="Winged helix-like DNA-binding domain superfamily/Winged helix DNA-binding domain"/>
    <property type="match status" value="1"/>
</dbReference>
<evidence type="ECO:0000256" key="3">
    <source>
        <dbReference type="ARBA" id="ARBA00023163"/>
    </source>
</evidence>
<feature type="domain" description="HTH iclR-type" evidence="4">
    <location>
        <begin position="12"/>
        <end position="74"/>
    </location>
</feature>
<protein>
    <submittedName>
        <fullName evidence="6">DNA-binding transcriptional regulator, IclR family</fullName>
    </submittedName>
</protein>
<evidence type="ECO:0000256" key="2">
    <source>
        <dbReference type="ARBA" id="ARBA00023125"/>
    </source>
</evidence>
<keyword evidence="1" id="KW-0805">Transcription regulation</keyword>
<dbReference type="PROSITE" id="PS51078">
    <property type="entry name" value="ICLR_ED"/>
    <property type="match status" value="1"/>
</dbReference>
<keyword evidence="3" id="KW-0804">Transcription</keyword>
<dbReference type="SUPFAM" id="SSF46785">
    <property type="entry name" value="Winged helix' DNA-binding domain"/>
    <property type="match status" value="1"/>
</dbReference>
<organism evidence="6 7">
    <name type="scientific">Natribacillus halophilus</name>
    <dbReference type="NCBI Taxonomy" id="549003"/>
    <lineage>
        <taxon>Bacteria</taxon>
        <taxon>Bacillati</taxon>
        <taxon>Bacillota</taxon>
        <taxon>Bacilli</taxon>
        <taxon>Bacillales</taxon>
        <taxon>Bacillaceae</taxon>
        <taxon>Natribacillus</taxon>
    </lineage>
</organism>
<evidence type="ECO:0000313" key="6">
    <source>
        <dbReference type="EMBL" id="SDI43117.1"/>
    </source>
</evidence>
<proteinExistence type="predicted"/>
<dbReference type="GO" id="GO:0003700">
    <property type="term" value="F:DNA-binding transcription factor activity"/>
    <property type="evidence" value="ECO:0007669"/>
    <property type="project" value="TreeGrafter"/>
</dbReference>
<dbReference type="PANTHER" id="PTHR30136:SF24">
    <property type="entry name" value="HTH-TYPE TRANSCRIPTIONAL REPRESSOR ALLR"/>
    <property type="match status" value="1"/>
</dbReference>
<dbReference type="EMBL" id="FNEN01000002">
    <property type="protein sequence ID" value="SDI43117.1"/>
    <property type="molecule type" value="Genomic_DNA"/>
</dbReference>
<evidence type="ECO:0000259" key="5">
    <source>
        <dbReference type="PROSITE" id="PS51078"/>
    </source>
</evidence>
<dbReference type="GO" id="GO:0003677">
    <property type="term" value="F:DNA binding"/>
    <property type="evidence" value="ECO:0007669"/>
    <property type="project" value="UniProtKB-KW"/>
</dbReference>
<evidence type="ECO:0000259" key="4">
    <source>
        <dbReference type="PROSITE" id="PS51077"/>
    </source>
</evidence>
<dbReference type="Gene3D" id="3.30.450.40">
    <property type="match status" value="1"/>
</dbReference>
<dbReference type="PROSITE" id="PS51077">
    <property type="entry name" value="HTH_ICLR"/>
    <property type="match status" value="1"/>
</dbReference>
<dbReference type="InterPro" id="IPR029016">
    <property type="entry name" value="GAF-like_dom_sf"/>
</dbReference>
<keyword evidence="7" id="KW-1185">Reference proteome</keyword>
<dbReference type="SUPFAM" id="SSF55781">
    <property type="entry name" value="GAF domain-like"/>
    <property type="match status" value="1"/>
</dbReference>
<sequence length="256" mass="29399">MSVMSIMEAKRNNVISKSFKIIQTFIDVKSQWGVRDLARYLDMPVSTLHRLCSNLEEEKILEFNPQINKYEIGIEMIRMSASVSSKIDIKKISKPLMEEYVEKHKQSLYLILYHKYERKLSFIDKVNGPDPLQYHINIGDLQPIPYGGSGKAILAFLSQYEFESIVKNENFTDEQIQALIQELEIIRENYFVYGEEGRIKGSKGFAAPVFDALGNVIGSICHTIPITDDFSNEEEIIVDIKKTSKEISKLIGYKET</sequence>
<dbReference type="Pfam" id="PF09339">
    <property type="entry name" value="HTH_IclR"/>
    <property type="match status" value="1"/>
</dbReference>
<dbReference type="GO" id="GO:0045892">
    <property type="term" value="P:negative regulation of DNA-templated transcription"/>
    <property type="evidence" value="ECO:0007669"/>
    <property type="project" value="TreeGrafter"/>
</dbReference>
<keyword evidence="2 6" id="KW-0238">DNA-binding</keyword>
<dbReference type="Proteomes" id="UP000198853">
    <property type="component" value="Unassembled WGS sequence"/>
</dbReference>
<name>A0A1G8KI66_9BACI</name>
<evidence type="ECO:0000256" key="1">
    <source>
        <dbReference type="ARBA" id="ARBA00023015"/>
    </source>
</evidence>
<feature type="domain" description="IclR-ED" evidence="5">
    <location>
        <begin position="75"/>
        <end position="253"/>
    </location>
</feature>
<reference evidence="6 7" key="1">
    <citation type="submission" date="2016-10" db="EMBL/GenBank/DDBJ databases">
        <authorList>
            <person name="de Groot N.N."/>
        </authorList>
    </citation>
    <scope>NUCLEOTIDE SEQUENCE [LARGE SCALE GENOMIC DNA]</scope>
    <source>
        <strain evidence="6 7">DSM 21771</strain>
    </source>
</reference>
<dbReference type="AlphaFoldDB" id="A0A1G8KI66"/>
<dbReference type="InterPro" id="IPR036390">
    <property type="entry name" value="WH_DNA-bd_sf"/>
</dbReference>
<evidence type="ECO:0000313" key="7">
    <source>
        <dbReference type="Proteomes" id="UP000198853"/>
    </source>
</evidence>
<gene>
    <name evidence="6" type="ORF">SAMN04488123_102119</name>
</gene>
<accession>A0A1G8KI66</accession>
<dbReference type="InterPro" id="IPR014757">
    <property type="entry name" value="Tscrpt_reg_IclR_C"/>
</dbReference>
<dbReference type="Pfam" id="PF01614">
    <property type="entry name" value="IclR_C"/>
    <property type="match status" value="1"/>
</dbReference>
<dbReference type="InterPro" id="IPR036388">
    <property type="entry name" value="WH-like_DNA-bd_sf"/>
</dbReference>